<keyword evidence="2" id="KW-1185">Reference proteome</keyword>
<dbReference type="Proteomes" id="UP001230908">
    <property type="component" value="Unassembled WGS sequence"/>
</dbReference>
<comment type="caution">
    <text evidence="1">The sequence shown here is derived from an EMBL/GenBank/DDBJ whole genome shotgun (WGS) entry which is preliminary data.</text>
</comment>
<dbReference type="EMBL" id="JAVHUY010000001">
    <property type="protein sequence ID" value="MDQ7903067.1"/>
    <property type="molecule type" value="Genomic_DNA"/>
</dbReference>
<reference evidence="1 2" key="1">
    <citation type="submission" date="2023-08" db="EMBL/GenBank/DDBJ databases">
        <title>Phytohabitans sansha sp. nov., isolated from marine sediment.</title>
        <authorList>
            <person name="Zhao Y."/>
            <person name="Yi K."/>
        </authorList>
    </citation>
    <scope>NUCLEOTIDE SEQUENCE [LARGE SCALE GENOMIC DNA]</scope>
    <source>
        <strain evidence="1 2">ZYX-F-186</strain>
    </source>
</reference>
<name>A0ABU0ZAU1_9ACTN</name>
<dbReference type="InterPro" id="IPR029787">
    <property type="entry name" value="Nucleotide_cyclase"/>
</dbReference>
<dbReference type="SUPFAM" id="SSF55073">
    <property type="entry name" value="Nucleotide cyclase"/>
    <property type="match status" value="1"/>
</dbReference>
<dbReference type="RefSeq" id="WP_308710338.1">
    <property type="nucleotide sequence ID" value="NZ_JAVHUY010000001.1"/>
</dbReference>
<proteinExistence type="predicted"/>
<accession>A0ABU0ZAU1</accession>
<sequence>MTDVDLTALLEDIDGDVATELSSKPDVIDKGHDLDLDALPIAARKWHKLRDAVAVVADLKSSTQLGLNKHAASTASIYEASTGGVVQIFDEFDADFVAIQGDGAFGLFWGDKRRERAICAGITIKTFSSKHLVPRLEKKWPDLPETGFKVGIANSPLLVKRVGVPRTDHQEPVWAGRAVNYAAKAAQQADRHEMIVTGAIWDWASDNDYLAVSCSCAEPSPTIWKDATIDKIPDDDGDREGKLLVVAWCNVHGPEYCTAILDGKKRRSDVTNQRTEALQAEMKRYIRLKASNTRRDRLARLRGL</sequence>
<evidence type="ECO:0000313" key="2">
    <source>
        <dbReference type="Proteomes" id="UP001230908"/>
    </source>
</evidence>
<gene>
    <name evidence="1" type="ORF">RB614_00845</name>
</gene>
<evidence type="ECO:0008006" key="3">
    <source>
        <dbReference type="Google" id="ProtNLM"/>
    </source>
</evidence>
<organism evidence="1 2">
    <name type="scientific">Phytohabitans maris</name>
    <dbReference type="NCBI Taxonomy" id="3071409"/>
    <lineage>
        <taxon>Bacteria</taxon>
        <taxon>Bacillati</taxon>
        <taxon>Actinomycetota</taxon>
        <taxon>Actinomycetes</taxon>
        <taxon>Micromonosporales</taxon>
        <taxon>Micromonosporaceae</taxon>
    </lineage>
</organism>
<evidence type="ECO:0000313" key="1">
    <source>
        <dbReference type="EMBL" id="MDQ7903067.1"/>
    </source>
</evidence>
<protein>
    <recommendedName>
        <fullName evidence="3">Guanylate cyclase domain-containing protein</fullName>
    </recommendedName>
</protein>
<dbReference type="Gene3D" id="3.30.70.1230">
    <property type="entry name" value="Nucleotide cyclase"/>
    <property type="match status" value="1"/>
</dbReference>